<sequence>MYAVYRGEFVSDAHVITHAKAKSAVTYEVKTYKQTHRHDFNTHKAELSLQGDDFTRQMWHMYNTFEDVVVGGTLPPTDQPAAGDAQQQQQQHTLPPSQQPPPPAAADDTAAPAAIAVGGLRGDDAATPAQTTAAPRPPKPVRIPSSPDVRRDASSPTASPGARRKKRPMSQRCSYAACGSSGSSTSSSSSGSQQQRSSLSSSGNPLLDTIGSMTYDPCCESDDYYDLASVYLQRRQARQHSDGESIAYAGSIDSGYKSLCPTPEIPDYDAEAKSSSKAAVALAQPSTAAATSRLAAPASAGGQQGHKPTQEELDADLDHLMQLRQSLLTAIARCESPVSPKSSSSSPRAGSAGDKTVRFSTEKLTSAPSCSPAKAPGTRAKPILKDPLCANLRANLERPDSGGTLEEEIDSLLCGGKPDYYDLDARFPPSTYVTMVEEKYRSNAGYSVAKVKCLKDKCQETSKDHNNAALTAEPSRRSQSHSRQQHQKPQHHQLDTIPLAMGTYNPPIAPIEPTVSRSERSVTGHPVPAPRVTATHGMTAAGSVKPCSVKPTIMRSAKSRFNEVAKCMLEIIEDLQHKKITEPRPAKISSSKLSVTATTAASSASQPLRDTHIGGSRGGPTAVQSQQQQQQTQRPLSDSEYHVYEEVLYDFVNSAGSVTSELQRPPPPLPARPSEPGHRPKQRSNLYSLVRNQEERRNISKSLEQEWSGDRAGRLEDEYGFRSVTNS</sequence>
<feature type="region of interest" description="Disordered" evidence="1">
    <location>
        <begin position="466"/>
        <end position="493"/>
    </location>
</feature>
<gene>
    <name evidence="2" type="ORF">HPB51_016073</name>
</gene>
<keyword evidence="3" id="KW-1185">Reference proteome</keyword>
<feature type="compositionally biased region" description="Low complexity" evidence="1">
    <location>
        <begin position="75"/>
        <end position="96"/>
    </location>
</feature>
<evidence type="ECO:0000313" key="2">
    <source>
        <dbReference type="EMBL" id="KAH8021677.1"/>
    </source>
</evidence>
<evidence type="ECO:0000256" key="1">
    <source>
        <dbReference type="SAM" id="MobiDB-lite"/>
    </source>
</evidence>
<dbReference type="EMBL" id="JABSTU010000009">
    <property type="protein sequence ID" value="KAH8021677.1"/>
    <property type="molecule type" value="Genomic_DNA"/>
</dbReference>
<protein>
    <submittedName>
        <fullName evidence="2">Uncharacterized protein</fullName>
    </submittedName>
</protein>
<reference evidence="2" key="2">
    <citation type="submission" date="2021-09" db="EMBL/GenBank/DDBJ databases">
        <authorList>
            <person name="Jia N."/>
            <person name="Wang J."/>
            <person name="Shi W."/>
            <person name="Du L."/>
            <person name="Sun Y."/>
            <person name="Zhan W."/>
            <person name="Jiang J."/>
            <person name="Wang Q."/>
            <person name="Zhang B."/>
            <person name="Ji P."/>
            <person name="Sakyi L.B."/>
            <person name="Cui X."/>
            <person name="Yuan T."/>
            <person name="Jiang B."/>
            <person name="Yang W."/>
            <person name="Lam T.T.-Y."/>
            <person name="Chang Q."/>
            <person name="Ding S."/>
            <person name="Wang X."/>
            <person name="Zhu J."/>
            <person name="Ruan X."/>
            <person name="Zhao L."/>
            <person name="Wei J."/>
            <person name="Que T."/>
            <person name="Du C."/>
            <person name="Cheng J."/>
            <person name="Dai P."/>
            <person name="Han X."/>
            <person name="Huang E."/>
            <person name="Gao Y."/>
            <person name="Liu J."/>
            <person name="Shao H."/>
            <person name="Ye R."/>
            <person name="Li L."/>
            <person name="Wei W."/>
            <person name="Wang X."/>
            <person name="Wang C."/>
            <person name="Huo Q."/>
            <person name="Li W."/>
            <person name="Guo W."/>
            <person name="Chen H."/>
            <person name="Chen S."/>
            <person name="Zhou L."/>
            <person name="Zhou L."/>
            <person name="Ni X."/>
            <person name="Tian J."/>
            <person name="Zhou Y."/>
            <person name="Sheng Y."/>
            <person name="Liu T."/>
            <person name="Pan Y."/>
            <person name="Xia L."/>
            <person name="Li J."/>
            <person name="Zhao F."/>
            <person name="Cao W."/>
        </authorList>
    </citation>
    <scope>NUCLEOTIDE SEQUENCE</scope>
    <source>
        <strain evidence="2">Rmic-2018</strain>
        <tissue evidence="2">Larvae</tissue>
    </source>
</reference>
<feature type="compositionally biased region" description="Pro residues" evidence="1">
    <location>
        <begin position="664"/>
        <end position="673"/>
    </location>
</feature>
<feature type="compositionally biased region" description="Low complexity" evidence="1">
    <location>
        <begin position="125"/>
        <end position="134"/>
    </location>
</feature>
<dbReference type="Proteomes" id="UP000821866">
    <property type="component" value="Chromosome 7"/>
</dbReference>
<dbReference type="VEuPathDB" id="VectorBase:LOC119174912"/>
<organism evidence="2 3">
    <name type="scientific">Rhipicephalus microplus</name>
    <name type="common">Cattle tick</name>
    <name type="synonym">Boophilus microplus</name>
    <dbReference type="NCBI Taxonomy" id="6941"/>
    <lineage>
        <taxon>Eukaryota</taxon>
        <taxon>Metazoa</taxon>
        <taxon>Ecdysozoa</taxon>
        <taxon>Arthropoda</taxon>
        <taxon>Chelicerata</taxon>
        <taxon>Arachnida</taxon>
        <taxon>Acari</taxon>
        <taxon>Parasitiformes</taxon>
        <taxon>Ixodida</taxon>
        <taxon>Ixodoidea</taxon>
        <taxon>Ixodidae</taxon>
        <taxon>Rhipicephalinae</taxon>
        <taxon>Rhipicephalus</taxon>
        <taxon>Boophilus</taxon>
    </lineage>
</organism>
<feature type="region of interest" description="Disordered" evidence="1">
    <location>
        <begin position="658"/>
        <end position="727"/>
    </location>
</feature>
<proteinExistence type="predicted"/>
<feature type="compositionally biased region" description="Low complexity" evidence="1">
    <location>
        <begin position="336"/>
        <end position="347"/>
    </location>
</feature>
<feature type="compositionally biased region" description="Low complexity" evidence="1">
    <location>
        <begin position="624"/>
        <end position="633"/>
    </location>
</feature>
<reference evidence="2" key="1">
    <citation type="journal article" date="2020" name="Cell">
        <title>Large-Scale Comparative Analyses of Tick Genomes Elucidate Their Genetic Diversity and Vector Capacities.</title>
        <authorList>
            <consortium name="Tick Genome and Microbiome Consortium (TIGMIC)"/>
            <person name="Jia N."/>
            <person name="Wang J."/>
            <person name="Shi W."/>
            <person name="Du L."/>
            <person name="Sun Y."/>
            <person name="Zhan W."/>
            <person name="Jiang J.F."/>
            <person name="Wang Q."/>
            <person name="Zhang B."/>
            <person name="Ji P."/>
            <person name="Bell-Sakyi L."/>
            <person name="Cui X.M."/>
            <person name="Yuan T.T."/>
            <person name="Jiang B.G."/>
            <person name="Yang W.F."/>
            <person name="Lam T.T."/>
            <person name="Chang Q.C."/>
            <person name="Ding S.J."/>
            <person name="Wang X.J."/>
            <person name="Zhu J.G."/>
            <person name="Ruan X.D."/>
            <person name="Zhao L."/>
            <person name="Wei J.T."/>
            <person name="Ye R.Z."/>
            <person name="Que T.C."/>
            <person name="Du C.H."/>
            <person name="Zhou Y.H."/>
            <person name="Cheng J.X."/>
            <person name="Dai P.F."/>
            <person name="Guo W.B."/>
            <person name="Han X.H."/>
            <person name="Huang E.J."/>
            <person name="Li L.F."/>
            <person name="Wei W."/>
            <person name="Gao Y.C."/>
            <person name="Liu J.Z."/>
            <person name="Shao H.Z."/>
            <person name="Wang X."/>
            <person name="Wang C.C."/>
            <person name="Yang T.C."/>
            <person name="Huo Q.B."/>
            <person name="Li W."/>
            <person name="Chen H.Y."/>
            <person name="Chen S.E."/>
            <person name="Zhou L.G."/>
            <person name="Ni X.B."/>
            <person name="Tian J.H."/>
            <person name="Sheng Y."/>
            <person name="Liu T."/>
            <person name="Pan Y.S."/>
            <person name="Xia L.Y."/>
            <person name="Li J."/>
            <person name="Zhao F."/>
            <person name="Cao W.C."/>
        </authorList>
    </citation>
    <scope>NUCLEOTIDE SEQUENCE</scope>
    <source>
        <strain evidence="2">Rmic-2018</strain>
    </source>
</reference>
<name>A0A9J6DHM5_RHIMP</name>
<feature type="region of interest" description="Disordered" evidence="1">
    <location>
        <begin position="122"/>
        <end position="205"/>
    </location>
</feature>
<feature type="compositionally biased region" description="Low complexity" evidence="1">
    <location>
        <begin position="589"/>
        <end position="605"/>
    </location>
</feature>
<comment type="caution">
    <text evidence="2">The sequence shown here is derived from an EMBL/GenBank/DDBJ whole genome shotgun (WGS) entry which is preliminary data.</text>
</comment>
<feature type="compositionally biased region" description="Basic residues" evidence="1">
    <location>
        <begin position="478"/>
        <end position="491"/>
    </location>
</feature>
<feature type="region of interest" description="Disordered" evidence="1">
    <location>
        <begin position="582"/>
        <end position="638"/>
    </location>
</feature>
<accession>A0A9J6DHM5</accession>
<feature type="compositionally biased region" description="Low complexity" evidence="1">
    <location>
        <begin position="179"/>
        <end position="203"/>
    </location>
</feature>
<feature type="compositionally biased region" description="Basic and acidic residues" evidence="1">
    <location>
        <begin position="708"/>
        <end position="720"/>
    </location>
</feature>
<evidence type="ECO:0000313" key="3">
    <source>
        <dbReference type="Proteomes" id="UP000821866"/>
    </source>
</evidence>
<feature type="region of interest" description="Disordered" evidence="1">
    <location>
        <begin position="70"/>
        <end position="109"/>
    </location>
</feature>
<dbReference type="AlphaFoldDB" id="A0A9J6DHM5"/>
<feature type="region of interest" description="Disordered" evidence="1">
    <location>
        <begin position="335"/>
        <end position="355"/>
    </location>
</feature>